<comment type="caution">
    <text evidence="2">The sequence shown here is derived from an EMBL/GenBank/DDBJ whole genome shotgun (WGS) entry which is preliminary data.</text>
</comment>
<feature type="region of interest" description="Disordered" evidence="1">
    <location>
        <begin position="1"/>
        <end position="33"/>
    </location>
</feature>
<dbReference type="AlphaFoldDB" id="A0A5C6EKL6"/>
<proteinExistence type="predicted"/>
<evidence type="ECO:0000313" key="3">
    <source>
        <dbReference type="Proteomes" id="UP000317977"/>
    </source>
</evidence>
<organism evidence="2 3">
    <name type="scientific">Rubripirellula reticaptiva</name>
    <dbReference type="NCBI Taxonomy" id="2528013"/>
    <lineage>
        <taxon>Bacteria</taxon>
        <taxon>Pseudomonadati</taxon>
        <taxon>Planctomycetota</taxon>
        <taxon>Planctomycetia</taxon>
        <taxon>Pirellulales</taxon>
        <taxon>Pirellulaceae</taxon>
        <taxon>Rubripirellula</taxon>
    </lineage>
</organism>
<evidence type="ECO:0000256" key="1">
    <source>
        <dbReference type="SAM" id="MobiDB-lite"/>
    </source>
</evidence>
<protein>
    <submittedName>
        <fullName evidence="2">Uncharacterized protein</fullName>
    </submittedName>
</protein>
<dbReference type="EMBL" id="SJPX01000005">
    <property type="protein sequence ID" value="TWU48146.1"/>
    <property type="molecule type" value="Genomic_DNA"/>
</dbReference>
<accession>A0A5C6EKL6</accession>
<sequence>MKEAPAEGTEATMRAKSVPEKRFHSKGCHRSVSSGKHASVAPIINVEFSLIPKPALAPLVGGRVFEGELALVFGARQVS</sequence>
<name>A0A5C6EKL6_9BACT</name>
<reference evidence="2 3" key="1">
    <citation type="submission" date="2019-02" db="EMBL/GenBank/DDBJ databases">
        <title>Deep-cultivation of Planctomycetes and their phenomic and genomic characterization uncovers novel biology.</title>
        <authorList>
            <person name="Wiegand S."/>
            <person name="Jogler M."/>
            <person name="Boedeker C."/>
            <person name="Pinto D."/>
            <person name="Vollmers J."/>
            <person name="Rivas-Marin E."/>
            <person name="Kohn T."/>
            <person name="Peeters S.H."/>
            <person name="Heuer A."/>
            <person name="Rast P."/>
            <person name="Oberbeckmann S."/>
            <person name="Bunk B."/>
            <person name="Jeske O."/>
            <person name="Meyerdierks A."/>
            <person name="Storesund J.E."/>
            <person name="Kallscheuer N."/>
            <person name="Luecker S."/>
            <person name="Lage O.M."/>
            <person name="Pohl T."/>
            <person name="Merkel B.J."/>
            <person name="Hornburger P."/>
            <person name="Mueller R.-W."/>
            <person name="Bruemmer F."/>
            <person name="Labrenz M."/>
            <person name="Spormann A.M."/>
            <person name="Op Den Camp H."/>
            <person name="Overmann J."/>
            <person name="Amann R."/>
            <person name="Jetten M.S.M."/>
            <person name="Mascher T."/>
            <person name="Medema M.H."/>
            <person name="Devos D.P."/>
            <person name="Kaster A.-K."/>
            <person name="Ovreas L."/>
            <person name="Rohde M."/>
            <person name="Galperin M.Y."/>
            <person name="Jogler C."/>
        </authorList>
    </citation>
    <scope>NUCLEOTIDE SEQUENCE [LARGE SCALE GENOMIC DNA]</scope>
    <source>
        <strain evidence="2 3">Poly59</strain>
    </source>
</reference>
<keyword evidence="3" id="KW-1185">Reference proteome</keyword>
<evidence type="ECO:0000313" key="2">
    <source>
        <dbReference type="EMBL" id="TWU48146.1"/>
    </source>
</evidence>
<dbReference type="Proteomes" id="UP000317977">
    <property type="component" value="Unassembled WGS sequence"/>
</dbReference>
<gene>
    <name evidence="2" type="ORF">Poly59_49920</name>
</gene>